<evidence type="ECO:0000256" key="3">
    <source>
        <dbReference type="ARBA" id="ARBA00005065"/>
    </source>
</evidence>
<dbReference type="GO" id="GO:0051539">
    <property type="term" value="F:4 iron, 4 sulfur cluster binding"/>
    <property type="evidence" value="ECO:0007669"/>
    <property type="project" value="UniProtKB-KW"/>
</dbReference>
<evidence type="ECO:0000256" key="7">
    <source>
        <dbReference type="ARBA" id="ARBA00022679"/>
    </source>
</evidence>
<dbReference type="UniPathway" id="UPA00253">
    <property type="reaction ID" value="UER00327"/>
</dbReference>
<evidence type="ECO:0000256" key="1">
    <source>
        <dbReference type="ARBA" id="ARBA00001966"/>
    </source>
</evidence>
<dbReference type="PANTHER" id="PTHR30573:SF0">
    <property type="entry name" value="QUINOLINATE SYNTHASE, CHLOROPLASTIC"/>
    <property type="match status" value="1"/>
</dbReference>
<reference evidence="14 15" key="1">
    <citation type="submission" date="2016-03" db="EMBL/GenBank/DDBJ databases">
        <title>Comparative genomics of human isolates of Fusobacterium necrophorum.</title>
        <authorList>
            <person name="Jensen A."/>
            <person name="Bank S."/>
            <person name="Andersen P.S."/>
            <person name="Kristensen L.H."/>
            <person name="Prag J."/>
        </authorList>
    </citation>
    <scope>NUCLEOTIDE SEQUENCE [LARGE SCALE GENOMIC DNA]</scope>
    <source>
        <strain evidence="14 15">LS_1264</strain>
    </source>
</reference>
<dbReference type="SUPFAM" id="SSF142754">
    <property type="entry name" value="NadA-like"/>
    <property type="match status" value="1"/>
</dbReference>
<dbReference type="EMBL" id="LVEA01000031">
    <property type="protein sequence ID" value="KYL04565.1"/>
    <property type="molecule type" value="Genomic_DNA"/>
</dbReference>
<keyword evidence="6" id="KW-0662">Pyridine nucleotide biosynthesis</keyword>
<evidence type="ECO:0000256" key="8">
    <source>
        <dbReference type="ARBA" id="ARBA00022723"/>
    </source>
</evidence>
<name>A0A162IW14_9FUSO</name>
<dbReference type="NCBIfam" id="TIGR00550">
    <property type="entry name" value="nadA"/>
    <property type="match status" value="1"/>
</dbReference>
<evidence type="ECO:0000256" key="13">
    <source>
        <dbReference type="NCBIfam" id="TIGR00550"/>
    </source>
</evidence>
<evidence type="ECO:0000256" key="5">
    <source>
        <dbReference type="ARBA" id="ARBA00022485"/>
    </source>
</evidence>
<keyword evidence="5" id="KW-0004">4Fe-4S</keyword>
<evidence type="ECO:0000256" key="9">
    <source>
        <dbReference type="ARBA" id="ARBA00023004"/>
    </source>
</evidence>
<comment type="caution">
    <text evidence="14">The sequence shown here is derived from an EMBL/GenBank/DDBJ whole genome shotgun (WGS) entry which is preliminary data.</text>
</comment>
<dbReference type="GO" id="GO:0008987">
    <property type="term" value="F:quinolinate synthetase A activity"/>
    <property type="evidence" value="ECO:0007669"/>
    <property type="project" value="UniProtKB-UniRule"/>
</dbReference>
<comment type="cofactor">
    <cofactor evidence="1">
        <name>[4Fe-4S] cluster</name>
        <dbReference type="ChEBI" id="CHEBI:49883"/>
    </cofactor>
</comment>
<dbReference type="FunFam" id="3.40.50.10800:FF:000001">
    <property type="entry name" value="Quinolinate synthase A"/>
    <property type="match status" value="1"/>
</dbReference>
<dbReference type="Proteomes" id="UP000075816">
    <property type="component" value="Unassembled WGS sequence"/>
</dbReference>
<dbReference type="GO" id="GO:0005829">
    <property type="term" value="C:cytosol"/>
    <property type="evidence" value="ECO:0007669"/>
    <property type="project" value="TreeGrafter"/>
</dbReference>
<dbReference type="InterPro" id="IPR036094">
    <property type="entry name" value="NadA_sf"/>
</dbReference>
<evidence type="ECO:0000256" key="11">
    <source>
        <dbReference type="ARBA" id="ARBA00050125"/>
    </source>
</evidence>
<evidence type="ECO:0000256" key="2">
    <source>
        <dbReference type="ARBA" id="ARBA00003791"/>
    </source>
</evidence>
<keyword evidence="8" id="KW-0479">Metal-binding</keyword>
<comment type="pathway">
    <text evidence="3">Cofactor biosynthesis; NAD(+) biosynthesis; quinolinate from iminoaspartate: step 1/1.</text>
</comment>
<proteinExistence type="predicted"/>
<evidence type="ECO:0000256" key="4">
    <source>
        <dbReference type="ARBA" id="ARBA00012669"/>
    </source>
</evidence>
<evidence type="ECO:0000313" key="15">
    <source>
        <dbReference type="Proteomes" id="UP000075816"/>
    </source>
</evidence>
<dbReference type="NCBIfam" id="NF006878">
    <property type="entry name" value="PRK09375.1-2"/>
    <property type="match status" value="1"/>
</dbReference>
<dbReference type="GO" id="GO:0034628">
    <property type="term" value="P:'de novo' NAD+ biosynthetic process from L-aspartate"/>
    <property type="evidence" value="ECO:0007669"/>
    <property type="project" value="TreeGrafter"/>
</dbReference>
<dbReference type="RefSeq" id="WP_005957281.1">
    <property type="nucleotide sequence ID" value="NZ_CAXOUF010000025.1"/>
</dbReference>
<gene>
    <name evidence="14" type="ORF">A2J07_04460</name>
</gene>
<keyword evidence="7" id="KW-0808">Transferase</keyword>
<dbReference type="KEGG" id="fnf:BSQ88_02820"/>
<organism evidence="14 15">
    <name type="scientific">Fusobacterium necrophorum subsp. funduliforme</name>
    <dbReference type="NCBI Taxonomy" id="143387"/>
    <lineage>
        <taxon>Bacteria</taxon>
        <taxon>Fusobacteriati</taxon>
        <taxon>Fusobacteriota</taxon>
        <taxon>Fusobacteriia</taxon>
        <taxon>Fusobacteriales</taxon>
        <taxon>Fusobacteriaceae</taxon>
        <taxon>Fusobacterium</taxon>
    </lineage>
</organism>
<dbReference type="PANTHER" id="PTHR30573">
    <property type="entry name" value="QUINOLINATE SYNTHETASE A"/>
    <property type="match status" value="1"/>
</dbReference>
<dbReference type="Gene3D" id="3.40.50.10800">
    <property type="entry name" value="NadA-like"/>
    <property type="match status" value="3"/>
</dbReference>
<evidence type="ECO:0000256" key="12">
    <source>
        <dbReference type="ARBA" id="ARBA00073059"/>
    </source>
</evidence>
<keyword evidence="10" id="KW-0411">Iron-sulfur</keyword>
<dbReference type="InterPro" id="IPR003473">
    <property type="entry name" value="NadA"/>
</dbReference>
<dbReference type="eggNOG" id="COG0379">
    <property type="taxonomic scope" value="Bacteria"/>
</dbReference>
<evidence type="ECO:0000313" key="14">
    <source>
        <dbReference type="EMBL" id="KYL04565.1"/>
    </source>
</evidence>
<accession>A0A162IW14</accession>
<evidence type="ECO:0000256" key="10">
    <source>
        <dbReference type="ARBA" id="ARBA00023014"/>
    </source>
</evidence>
<sequence length="300" mass="34518">MKEKIEKWKEETDSILLAHYYVPKEIQELADYVGDSFYLASLSKKVRQKQIVMAGVYFMGESIKILNPEKKVIMLHESADCPMAHMIQKEKIQEMREQYDDLAVVCYINSTAEIKALSDVCVTSSNAVSIVKQLSEKNIFFIPDGNLARYVASFVPEKNMIPNDGYCPVHHQITREELLEWKQKYPQAKIVSHPECQQDILSLSDFVGSTKQIIQKIKEYKGKEYIIVTEMGIAHELKRSSPDKKFYFLPSLSCQDMKYSTLEAFSKLLQNPLKEIILEKGTIEMAKKSLQRMLELGEGQ</sequence>
<protein>
    <recommendedName>
        <fullName evidence="12 13">Quinolinate synthase</fullName>
        <ecNumber evidence="4 13">2.5.1.72</ecNumber>
    </recommendedName>
</protein>
<dbReference type="AlphaFoldDB" id="A0A162IW14"/>
<dbReference type="GO" id="GO:0046872">
    <property type="term" value="F:metal ion binding"/>
    <property type="evidence" value="ECO:0007669"/>
    <property type="project" value="UniProtKB-KW"/>
</dbReference>
<comment type="catalytic activity">
    <reaction evidence="11">
        <text>iminosuccinate + dihydroxyacetone phosphate = quinolinate + phosphate + 2 H2O + H(+)</text>
        <dbReference type="Rhea" id="RHEA:25888"/>
        <dbReference type="ChEBI" id="CHEBI:15377"/>
        <dbReference type="ChEBI" id="CHEBI:15378"/>
        <dbReference type="ChEBI" id="CHEBI:29959"/>
        <dbReference type="ChEBI" id="CHEBI:43474"/>
        <dbReference type="ChEBI" id="CHEBI:57642"/>
        <dbReference type="ChEBI" id="CHEBI:77875"/>
        <dbReference type="EC" id="2.5.1.72"/>
    </reaction>
    <physiologicalReaction direction="left-to-right" evidence="11">
        <dbReference type="Rhea" id="RHEA:25889"/>
    </physiologicalReaction>
</comment>
<dbReference type="GeneID" id="75075288"/>
<evidence type="ECO:0000256" key="6">
    <source>
        <dbReference type="ARBA" id="ARBA00022642"/>
    </source>
</evidence>
<comment type="function">
    <text evidence="2">Catalyzes the condensation of iminoaspartate with dihydroxyacetone phosphate to form quinolinate.</text>
</comment>
<dbReference type="Pfam" id="PF02445">
    <property type="entry name" value="NadA"/>
    <property type="match status" value="1"/>
</dbReference>
<dbReference type="EC" id="2.5.1.72" evidence="4 13"/>
<keyword evidence="9" id="KW-0408">Iron</keyword>